<name>A0ABN8GC47_9BACL</name>
<gene>
    <name evidence="1" type="ORF">PAECIP111893_02339</name>
</gene>
<evidence type="ECO:0000313" key="2">
    <source>
        <dbReference type="Proteomes" id="UP000838686"/>
    </source>
</evidence>
<accession>A0ABN8GC47</accession>
<protein>
    <submittedName>
        <fullName evidence="1">Uncharacterized protein</fullName>
    </submittedName>
</protein>
<dbReference type="RefSeq" id="WP_236342172.1">
    <property type="nucleotide sequence ID" value="NZ_CAKMMF010000011.1"/>
</dbReference>
<keyword evidence="2" id="KW-1185">Reference proteome</keyword>
<proteinExistence type="predicted"/>
<evidence type="ECO:0000313" key="1">
    <source>
        <dbReference type="EMBL" id="CAH1205397.1"/>
    </source>
</evidence>
<comment type="caution">
    <text evidence="1">The sequence shown here is derived from an EMBL/GenBank/DDBJ whole genome shotgun (WGS) entry which is preliminary data.</text>
</comment>
<dbReference type="EMBL" id="CAKMMF010000011">
    <property type="protein sequence ID" value="CAH1205397.1"/>
    <property type="molecule type" value="Genomic_DNA"/>
</dbReference>
<dbReference type="Proteomes" id="UP000838686">
    <property type="component" value="Unassembled WGS sequence"/>
</dbReference>
<reference evidence="1" key="1">
    <citation type="submission" date="2022-01" db="EMBL/GenBank/DDBJ databases">
        <authorList>
            <person name="Criscuolo A."/>
        </authorList>
    </citation>
    <scope>NUCLEOTIDE SEQUENCE</scope>
    <source>
        <strain evidence="1">CIP111893</strain>
    </source>
</reference>
<sequence length="354" mass="42370">MCASRILPIATPDITAYTHFTFALSVMYTDEDAMRWVYSNYIQICLRDWGPTSDMDYYTQTAEEHLIPCFQGSQRFTRDTILHYSPSFIDFVRDSIDRNFYVWTYVDEFYIPGAVAYQNLSNPHSVMFSGYDDEKRLFLMSGYFSNQSYSTAWFDYDLIDEAFKGFETSDFFYTNFTRLLRLNEDTKACYDFNLPWIMEQLRDFVDCEESDHTRMPESAFRRTSPYYWGVDVYDQLQNLLRRHIDGQTIVDHRPFHIIWEHKKMMCKRLSYMAEHGHFEFSPSIVNGYKELEQFTLVTRNMMLKYLLSFNNMYLEQMIERMGQLREKEVPLVCEMLEQYEQSLKQRNEGKGPIA</sequence>
<organism evidence="1 2">
    <name type="scientific">Paenibacillus plantiphilus</name>
    <dbReference type="NCBI Taxonomy" id="2905650"/>
    <lineage>
        <taxon>Bacteria</taxon>
        <taxon>Bacillati</taxon>
        <taxon>Bacillota</taxon>
        <taxon>Bacilli</taxon>
        <taxon>Bacillales</taxon>
        <taxon>Paenibacillaceae</taxon>
        <taxon>Paenibacillus</taxon>
    </lineage>
</organism>